<dbReference type="Pfam" id="PF05195">
    <property type="entry name" value="AMP_N"/>
    <property type="match status" value="1"/>
</dbReference>
<name>A0ABW3JPC0_9FLAO</name>
<dbReference type="SUPFAM" id="SSF53092">
    <property type="entry name" value="Creatinase/prolidase N-terminal domain"/>
    <property type="match status" value="1"/>
</dbReference>
<dbReference type="EMBL" id="JBHTJR010000014">
    <property type="protein sequence ID" value="MFD0991916.1"/>
    <property type="molecule type" value="Genomic_DNA"/>
</dbReference>
<dbReference type="InterPro" id="IPR001131">
    <property type="entry name" value="Peptidase_M24B_aminopep-P_CS"/>
</dbReference>
<evidence type="ECO:0000256" key="10">
    <source>
        <dbReference type="RuleBase" id="RU000590"/>
    </source>
</evidence>
<gene>
    <name evidence="13" type="ORF">ACFQ1U_01745</name>
</gene>
<dbReference type="Pfam" id="PF00557">
    <property type="entry name" value="Peptidase_M24"/>
    <property type="match status" value="1"/>
</dbReference>
<evidence type="ECO:0000256" key="8">
    <source>
        <dbReference type="ARBA" id="ARBA00023049"/>
    </source>
</evidence>
<comment type="similarity">
    <text evidence="3 10">Belongs to the peptidase M24B family.</text>
</comment>
<dbReference type="PANTHER" id="PTHR43226">
    <property type="entry name" value="XAA-PRO AMINOPEPTIDASE 3"/>
    <property type="match status" value="1"/>
</dbReference>
<evidence type="ECO:0000256" key="11">
    <source>
        <dbReference type="SAM" id="SignalP"/>
    </source>
</evidence>
<evidence type="ECO:0000256" key="1">
    <source>
        <dbReference type="ARBA" id="ARBA00001424"/>
    </source>
</evidence>
<dbReference type="InterPro" id="IPR052433">
    <property type="entry name" value="X-Pro_dipept-like"/>
</dbReference>
<feature type="domain" description="Aminopeptidase P N-terminal" evidence="12">
    <location>
        <begin position="27"/>
        <end position="169"/>
    </location>
</feature>
<dbReference type="InterPro" id="IPR029149">
    <property type="entry name" value="Creatin/AminoP/Spt16_N"/>
</dbReference>
<dbReference type="SUPFAM" id="SSF55920">
    <property type="entry name" value="Creatinase/aminopeptidase"/>
    <property type="match status" value="1"/>
</dbReference>
<dbReference type="RefSeq" id="WP_386104674.1">
    <property type="nucleotide sequence ID" value="NZ_JBHTJR010000014.1"/>
</dbReference>
<dbReference type="PANTHER" id="PTHR43226:SF4">
    <property type="entry name" value="XAA-PRO AMINOPEPTIDASE 3"/>
    <property type="match status" value="1"/>
</dbReference>
<evidence type="ECO:0000313" key="14">
    <source>
        <dbReference type="Proteomes" id="UP001597062"/>
    </source>
</evidence>
<keyword evidence="9" id="KW-0464">Manganese</keyword>
<keyword evidence="5" id="KW-0645">Protease</keyword>
<sequence>MKLKLLVLLLTISCTNLLKSQTPTDYLPKEFHKKRREILRSKMPSNSVAVVFANPLRNRANDVDYVFHQDPNFYYLTGFREPNAVVLIFSENQTDANGNSYNEIIYVPKRDPRSEMWNGKRLGVAGAKEELGFTMAKTSEEFTMESLDFKKFDNVHIVKFSDDYRNNSRDKGETYDLVNAFKNKSGYHSMKIKNPNVQYIHKAIANVPDARLEELAKNLSKSLEIYPEYKKDPLINEYISADSDILRKELKQKIKLSLNKRESNIDFKLLPEVLAEMREVKTPEELKLLTKAIRISAVGQIEVMKAMQPEMSETEIQGIHEFVYKKYGAEYEGYPSIVGAGNNGCILHYIENNKTKVGKDLVLMDLGAEYRGYTADVTRTIPANGKFSPEQRAIYELVLEAQDAGIEVCKPGNQFWQPGQETKNIINEGLAALGIISSPSAKHNYFPHGTSHHIGLDVHDPGTYGAFKENMVITVEPGIYIPEGSPCDKKWWGIAVRIEDDILITKNGPVNLSGEAPRTVENIEKMMAKKSILNDFVLPNLD</sequence>
<evidence type="ECO:0000256" key="2">
    <source>
        <dbReference type="ARBA" id="ARBA00001936"/>
    </source>
</evidence>
<protein>
    <recommendedName>
        <fullName evidence="4">Xaa-Pro aminopeptidase</fullName>
        <ecNumber evidence="4">3.4.11.9</ecNumber>
    </recommendedName>
</protein>
<evidence type="ECO:0000256" key="5">
    <source>
        <dbReference type="ARBA" id="ARBA00022670"/>
    </source>
</evidence>
<feature type="chain" id="PRO_5045497335" description="Xaa-Pro aminopeptidase" evidence="11">
    <location>
        <begin position="21"/>
        <end position="542"/>
    </location>
</feature>
<dbReference type="CDD" id="cd01087">
    <property type="entry name" value="Prolidase"/>
    <property type="match status" value="1"/>
</dbReference>
<dbReference type="EC" id="3.4.11.9" evidence="4"/>
<feature type="signal peptide" evidence="11">
    <location>
        <begin position="1"/>
        <end position="20"/>
    </location>
</feature>
<dbReference type="SMART" id="SM01011">
    <property type="entry name" value="AMP_N"/>
    <property type="match status" value="1"/>
</dbReference>
<keyword evidence="14" id="KW-1185">Reference proteome</keyword>
<reference evidence="14" key="1">
    <citation type="journal article" date="2019" name="Int. J. Syst. Evol. Microbiol.">
        <title>The Global Catalogue of Microorganisms (GCM) 10K type strain sequencing project: providing services to taxonomists for standard genome sequencing and annotation.</title>
        <authorList>
            <consortium name="The Broad Institute Genomics Platform"/>
            <consortium name="The Broad Institute Genome Sequencing Center for Infectious Disease"/>
            <person name="Wu L."/>
            <person name="Ma J."/>
        </authorList>
    </citation>
    <scope>NUCLEOTIDE SEQUENCE [LARGE SCALE GENOMIC DNA]</scope>
    <source>
        <strain evidence="14">CCUG 60527</strain>
    </source>
</reference>
<dbReference type="Proteomes" id="UP001597062">
    <property type="component" value="Unassembled WGS sequence"/>
</dbReference>
<evidence type="ECO:0000256" key="4">
    <source>
        <dbReference type="ARBA" id="ARBA00012574"/>
    </source>
</evidence>
<proteinExistence type="inferred from homology"/>
<organism evidence="13 14">
    <name type="scientific">Tenacibaculum geojense</name>
    <dbReference type="NCBI Taxonomy" id="915352"/>
    <lineage>
        <taxon>Bacteria</taxon>
        <taxon>Pseudomonadati</taxon>
        <taxon>Bacteroidota</taxon>
        <taxon>Flavobacteriia</taxon>
        <taxon>Flavobacteriales</taxon>
        <taxon>Flavobacteriaceae</taxon>
        <taxon>Tenacibaculum</taxon>
    </lineage>
</organism>
<evidence type="ECO:0000259" key="12">
    <source>
        <dbReference type="SMART" id="SM01011"/>
    </source>
</evidence>
<comment type="cofactor">
    <cofactor evidence="2">
        <name>Mn(2+)</name>
        <dbReference type="ChEBI" id="CHEBI:29035"/>
    </cofactor>
</comment>
<dbReference type="Gene3D" id="3.90.230.10">
    <property type="entry name" value="Creatinase/methionine aminopeptidase superfamily"/>
    <property type="match status" value="1"/>
</dbReference>
<dbReference type="Gene3D" id="3.40.350.10">
    <property type="entry name" value="Creatinase/prolidase N-terminal domain"/>
    <property type="match status" value="1"/>
</dbReference>
<dbReference type="InterPro" id="IPR000994">
    <property type="entry name" value="Pept_M24"/>
</dbReference>
<dbReference type="PROSITE" id="PS00491">
    <property type="entry name" value="PROLINE_PEPTIDASE"/>
    <property type="match status" value="1"/>
</dbReference>
<keyword evidence="13" id="KW-0031">Aminopeptidase</keyword>
<keyword evidence="8" id="KW-0482">Metalloprotease</keyword>
<evidence type="ECO:0000256" key="3">
    <source>
        <dbReference type="ARBA" id="ARBA00008766"/>
    </source>
</evidence>
<keyword evidence="6 10" id="KW-0479">Metal-binding</keyword>
<evidence type="ECO:0000313" key="13">
    <source>
        <dbReference type="EMBL" id="MFD0991916.1"/>
    </source>
</evidence>
<accession>A0ABW3JPC0</accession>
<evidence type="ECO:0000256" key="9">
    <source>
        <dbReference type="ARBA" id="ARBA00023211"/>
    </source>
</evidence>
<dbReference type="InterPro" id="IPR007865">
    <property type="entry name" value="Aminopep_P_N"/>
</dbReference>
<keyword evidence="11" id="KW-0732">Signal</keyword>
<comment type="caution">
    <text evidence="13">The sequence shown here is derived from an EMBL/GenBank/DDBJ whole genome shotgun (WGS) entry which is preliminary data.</text>
</comment>
<comment type="catalytic activity">
    <reaction evidence="1">
        <text>Release of any N-terminal amino acid, including proline, that is linked to proline, even from a dipeptide or tripeptide.</text>
        <dbReference type="EC" id="3.4.11.9"/>
    </reaction>
</comment>
<dbReference type="InterPro" id="IPR036005">
    <property type="entry name" value="Creatinase/aminopeptidase-like"/>
</dbReference>
<dbReference type="GO" id="GO:0004177">
    <property type="term" value="F:aminopeptidase activity"/>
    <property type="evidence" value="ECO:0007669"/>
    <property type="project" value="UniProtKB-KW"/>
</dbReference>
<keyword evidence="7 13" id="KW-0378">Hydrolase</keyword>
<evidence type="ECO:0000256" key="7">
    <source>
        <dbReference type="ARBA" id="ARBA00022801"/>
    </source>
</evidence>
<evidence type="ECO:0000256" key="6">
    <source>
        <dbReference type="ARBA" id="ARBA00022723"/>
    </source>
</evidence>